<sequence>MDMKITGTLTYSQTGKCLFLTHVQGGTENTTPLIWPAGTRPFLRSGKRGVRVPGRGPIMEGDRVEGGGGGVGFFSLSGGAAPPGCLSAEKSAPVAITQSN</sequence>
<accession>A0ABN1Q9R5</accession>
<gene>
    <name evidence="1" type="ORF">GCM10009560_50520</name>
</gene>
<dbReference type="Proteomes" id="UP001501578">
    <property type="component" value="Unassembled WGS sequence"/>
</dbReference>
<reference evidence="1 2" key="1">
    <citation type="journal article" date="2019" name="Int. J. Syst. Evol. Microbiol.">
        <title>The Global Catalogue of Microorganisms (GCM) 10K type strain sequencing project: providing services to taxonomists for standard genome sequencing and annotation.</title>
        <authorList>
            <consortium name="The Broad Institute Genomics Platform"/>
            <consortium name="The Broad Institute Genome Sequencing Center for Infectious Disease"/>
            <person name="Wu L."/>
            <person name="Ma J."/>
        </authorList>
    </citation>
    <scope>NUCLEOTIDE SEQUENCE [LARGE SCALE GENOMIC DNA]</scope>
    <source>
        <strain evidence="1 2">JCM 11136</strain>
    </source>
</reference>
<keyword evidence="2" id="KW-1185">Reference proteome</keyword>
<protein>
    <submittedName>
        <fullName evidence="1">Uncharacterized protein</fullName>
    </submittedName>
</protein>
<evidence type="ECO:0000313" key="1">
    <source>
        <dbReference type="EMBL" id="GAA0939651.1"/>
    </source>
</evidence>
<comment type="caution">
    <text evidence="1">The sequence shown here is derived from an EMBL/GenBank/DDBJ whole genome shotgun (WGS) entry which is preliminary data.</text>
</comment>
<organism evidence="1 2">
    <name type="scientific">Nonomuraea longicatena</name>
    <dbReference type="NCBI Taxonomy" id="83682"/>
    <lineage>
        <taxon>Bacteria</taxon>
        <taxon>Bacillati</taxon>
        <taxon>Actinomycetota</taxon>
        <taxon>Actinomycetes</taxon>
        <taxon>Streptosporangiales</taxon>
        <taxon>Streptosporangiaceae</taxon>
        <taxon>Nonomuraea</taxon>
    </lineage>
</organism>
<name>A0ABN1Q9R5_9ACTN</name>
<evidence type="ECO:0000313" key="2">
    <source>
        <dbReference type="Proteomes" id="UP001501578"/>
    </source>
</evidence>
<dbReference type="EMBL" id="BAAAHQ010000025">
    <property type="protein sequence ID" value="GAA0939651.1"/>
    <property type="molecule type" value="Genomic_DNA"/>
</dbReference>
<proteinExistence type="predicted"/>